<gene>
    <name evidence="2" type="ORF">EJ357_08760</name>
</gene>
<evidence type="ECO:0000313" key="3">
    <source>
        <dbReference type="Proteomes" id="UP000280298"/>
    </source>
</evidence>
<dbReference type="InterPro" id="IPR029045">
    <property type="entry name" value="ClpP/crotonase-like_dom_sf"/>
</dbReference>
<dbReference type="EMBL" id="CP034539">
    <property type="protein sequence ID" value="AZQ33532.1"/>
    <property type="molecule type" value="Genomic_DNA"/>
</dbReference>
<dbReference type="Gene3D" id="3.90.226.10">
    <property type="entry name" value="2-enoyl-CoA Hydratase, Chain A, domain 1"/>
    <property type="match status" value="1"/>
</dbReference>
<dbReference type="AlphaFoldDB" id="A0A3Q9EQB4"/>
<evidence type="ECO:0000259" key="1">
    <source>
        <dbReference type="Pfam" id="PF03572"/>
    </source>
</evidence>
<dbReference type="PANTHER" id="PTHR32060">
    <property type="entry name" value="TAIL-SPECIFIC PROTEASE"/>
    <property type="match status" value="1"/>
</dbReference>
<feature type="domain" description="Tail specific protease" evidence="1">
    <location>
        <begin position="300"/>
        <end position="467"/>
    </location>
</feature>
<dbReference type="PANTHER" id="PTHR32060:SF22">
    <property type="entry name" value="CARBOXYL-TERMINAL-PROCESSING PEPTIDASE 3, CHLOROPLASTIC"/>
    <property type="match status" value="1"/>
</dbReference>
<dbReference type="Proteomes" id="UP000280298">
    <property type="component" value="Chromosome"/>
</dbReference>
<reference evidence="2 3" key="1">
    <citation type="journal article" date="2019" name="Int. J. Syst. Evol. Microbiol.">
        <title>Streptomyces cyaneochromogenes sp. nov., a blue pigment-producing actinomycete from manganese-contaminated soil.</title>
        <authorList>
            <person name="Tang X."/>
            <person name="Zhao J."/>
            <person name="Li K."/>
            <person name="Chen Z."/>
            <person name="Sun Y."/>
            <person name="Gao J."/>
        </authorList>
    </citation>
    <scope>NUCLEOTIDE SEQUENCE [LARGE SCALE GENOMIC DNA]</scope>
    <source>
        <strain evidence="2 3">MK-45</strain>
    </source>
</reference>
<protein>
    <submittedName>
        <fullName evidence="2">Peptidase S41</fullName>
    </submittedName>
</protein>
<dbReference type="Pfam" id="PF03572">
    <property type="entry name" value="Peptidase_S41"/>
    <property type="match status" value="1"/>
</dbReference>
<dbReference type="GO" id="GO:0004175">
    <property type="term" value="F:endopeptidase activity"/>
    <property type="evidence" value="ECO:0007669"/>
    <property type="project" value="TreeGrafter"/>
</dbReference>
<evidence type="ECO:0000313" key="2">
    <source>
        <dbReference type="EMBL" id="AZQ33532.1"/>
    </source>
</evidence>
<dbReference type="SUPFAM" id="SSF52096">
    <property type="entry name" value="ClpP/crotonase"/>
    <property type="match status" value="1"/>
</dbReference>
<dbReference type="RefSeq" id="WP_126390288.1">
    <property type="nucleotide sequence ID" value="NZ_CP034539.1"/>
</dbReference>
<dbReference type="OrthoDB" id="3275712at2"/>
<sequence length="633" mass="68803">MPTTDLPDFLQDTKGTLTLQDRRTLTEQALVLFTDNYVHLPLKTAMHAVHPVQRLRLLLTRLGRQTEQTVDPEWRFHAELASIFHSVRDLHTNYLLPAPFAGRIAFLPFLVEEYHDTNGPRYVVTRVVRDFTAPAFGPGVEISHWNGVPIDRQVDLSGNRYAGSNPAARHSRGLQVLTLRPLITHLPPDEEWVVVTYTGTDDKTHELRVKWQVTENLPPFVNAGELSEAAAAQGLDLAGDEISRATRMLFLPDVVALEAAGGPAPEDLTTVPAEAGQDIPSRLPSLFRARAVQTPSGVFGHIRIFSFSTRDPAGFVAEFVRLLGLIPQRGLVLDVRGNGGGHIHASEFLLQTLTPRRITPEPTQFISTPLNLRLCRRHATNPTRFIDLGPWLRSLDQAVETGAAFSATFPITPEAGANAIGQQYQGPVILITDARCYSATDIFAAGFQDHAIGKVLGVDDNTGAGGANVWEHQLLKALFEEPLPADTTSPYRPLPGGAGMRVSIRRTVRVGALAGTPVEDLGVVPDVRHRMTRDDVLHDNRDLLAEAGRLLAAEPVRRLDATRDASGASIAVHTEGLDRIDVFVEGRPRTSVDVSDGDSTVTVTPAAGAGDVIRVEGYSSGTLAVCRTLADGT</sequence>
<organism evidence="2 3">
    <name type="scientific">Streptomyces cyaneochromogenes</name>
    <dbReference type="NCBI Taxonomy" id="2496836"/>
    <lineage>
        <taxon>Bacteria</taxon>
        <taxon>Bacillati</taxon>
        <taxon>Actinomycetota</taxon>
        <taxon>Actinomycetes</taxon>
        <taxon>Kitasatosporales</taxon>
        <taxon>Streptomycetaceae</taxon>
        <taxon>Streptomyces</taxon>
    </lineage>
</organism>
<dbReference type="KEGG" id="scya:EJ357_08760"/>
<dbReference type="InterPro" id="IPR005151">
    <property type="entry name" value="Tail-specific_protease"/>
</dbReference>
<name>A0A3Q9EQB4_9ACTN</name>
<accession>A0A3Q9EQB4</accession>
<proteinExistence type="predicted"/>
<dbReference type="GO" id="GO:0006508">
    <property type="term" value="P:proteolysis"/>
    <property type="evidence" value="ECO:0007669"/>
    <property type="project" value="InterPro"/>
</dbReference>
<dbReference type="GO" id="GO:0008236">
    <property type="term" value="F:serine-type peptidase activity"/>
    <property type="evidence" value="ECO:0007669"/>
    <property type="project" value="InterPro"/>
</dbReference>
<keyword evidence="3" id="KW-1185">Reference proteome</keyword>